<dbReference type="SMART" id="SM00091">
    <property type="entry name" value="PAS"/>
    <property type="match status" value="1"/>
</dbReference>
<dbReference type="EMBL" id="LGIQ01000009">
    <property type="protein sequence ID" value="KNB70930.1"/>
    <property type="molecule type" value="Genomic_DNA"/>
</dbReference>
<accession>A0A0K9YRV9</accession>
<comment type="catalytic activity">
    <reaction evidence="1">
        <text>ATP + protein L-histidine = ADP + protein N-phospho-L-histidine.</text>
        <dbReference type="EC" id="2.7.13.3"/>
    </reaction>
</comment>
<feature type="domain" description="EAL" evidence="12">
    <location>
        <begin position="21"/>
        <end position="274"/>
    </location>
</feature>
<dbReference type="Pfam" id="PF02518">
    <property type="entry name" value="HATPase_c"/>
    <property type="match status" value="1"/>
</dbReference>
<dbReference type="Gene3D" id="3.20.20.450">
    <property type="entry name" value="EAL domain"/>
    <property type="match status" value="1"/>
</dbReference>
<dbReference type="PATRIC" id="fig|54915.3.peg.2904"/>
<evidence type="ECO:0000256" key="7">
    <source>
        <dbReference type="ARBA" id="ARBA00022840"/>
    </source>
</evidence>
<dbReference type="InterPro" id="IPR052155">
    <property type="entry name" value="Biofilm_reg_signaling"/>
</dbReference>
<evidence type="ECO:0000256" key="3">
    <source>
        <dbReference type="ARBA" id="ARBA00022553"/>
    </source>
</evidence>
<evidence type="ECO:0000313" key="13">
    <source>
        <dbReference type="EMBL" id="KNB70930.1"/>
    </source>
</evidence>
<dbReference type="STRING" id="54915.ADS79_19015"/>
<keyword evidence="8" id="KW-0902">Two-component regulatory system</keyword>
<dbReference type="InterPro" id="IPR013656">
    <property type="entry name" value="PAS_4"/>
</dbReference>
<protein>
    <recommendedName>
        <fullName evidence="2">histidine kinase</fullName>
        <ecNumber evidence="2">2.7.13.3</ecNumber>
    </recommendedName>
</protein>
<evidence type="ECO:0000256" key="9">
    <source>
        <dbReference type="SAM" id="MobiDB-lite"/>
    </source>
</evidence>
<dbReference type="NCBIfam" id="TIGR00229">
    <property type="entry name" value="sensory_box"/>
    <property type="match status" value="2"/>
</dbReference>
<dbReference type="InterPro" id="IPR005467">
    <property type="entry name" value="His_kinase_dom"/>
</dbReference>
<dbReference type="Pfam" id="PF00563">
    <property type="entry name" value="EAL"/>
    <property type="match status" value="1"/>
</dbReference>
<evidence type="ECO:0000256" key="4">
    <source>
        <dbReference type="ARBA" id="ARBA00022679"/>
    </source>
</evidence>
<evidence type="ECO:0000256" key="8">
    <source>
        <dbReference type="ARBA" id="ARBA00023012"/>
    </source>
</evidence>
<keyword evidence="4" id="KW-0808">Transferase</keyword>
<dbReference type="InterPro" id="IPR001633">
    <property type="entry name" value="EAL_dom"/>
</dbReference>
<keyword evidence="3" id="KW-0597">Phosphoprotein</keyword>
<keyword evidence="6" id="KW-0418">Kinase</keyword>
<dbReference type="PRINTS" id="PR00344">
    <property type="entry name" value="BCTRLSENSOR"/>
</dbReference>
<dbReference type="Pfam" id="PF00512">
    <property type="entry name" value="HisKA"/>
    <property type="match status" value="1"/>
</dbReference>
<dbReference type="InterPro" id="IPR035919">
    <property type="entry name" value="EAL_sf"/>
</dbReference>
<dbReference type="SUPFAM" id="SSF47384">
    <property type="entry name" value="Homodimeric domain of signal transducing histidine kinase"/>
    <property type="match status" value="1"/>
</dbReference>
<evidence type="ECO:0000256" key="6">
    <source>
        <dbReference type="ARBA" id="ARBA00022777"/>
    </source>
</evidence>
<proteinExistence type="predicted"/>
<evidence type="ECO:0000256" key="5">
    <source>
        <dbReference type="ARBA" id="ARBA00022741"/>
    </source>
</evidence>
<organism evidence="13 14">
    <name type="scientific">Brevibacillus reuszeri</name>
    <dbReference type="NCBI Taxonomy" id="54915"/>
    <lineage>
        <taxon>Bacteria</taxon>
        <taxon>Bacillati</taxon>
        <taxon>Bacillota</taxon>
        <taxon>Bacilli</taxon>
        <taxon>Bacillales</taxon>
        <taxon>Paenibacillaceae</taxon>
        <taxon>Brevibacillus</taxon>
    </lineage>
</organism>
<dbReference type="SUPFAM" id="SSF141868">
    <property type="entry name" value="EAL domain-like"/>
    <property type="match status" value="1"/>
</dbReference>
<dbReference type="InterPro" id="IPR003594">
    <property type="entry name" value="HATPase_dom"/>
</dbReference>
<dbReference type="PANTHER" id="PTHR44757">
    <property type="entry name" value="DIGUANYLATE CYCLASE DGCP"/>
    <property type="match status" value="1"/>
</dbReference>
<evidence type="ECO:0000313" key="14">
    <source>
        <dbReference type="Proteomes" id="UP000036834"/>
    </source>
</evidence>
<dbReference type="SMART" id="SM00388">
    <property type="entry name" value="HisKA"/>
    <property type="match status" value="1"/>
</dbReference>
<dbReference type="SUPFAM" id="SSF55874">
    <property type="entry name" value="ATPase domain of HSP90 chaperone/DNA topoisomerase II/histidine kinase"/>
    <property type="match status" value="1"/>
</dbReference>
<dbReference type="Gene3D" id="3.30.450.20">
    <property type="entry name" value="PAS domain"/>
    <property type="match status" value="2"/>
</dbReference>
<dbReference type="SMART" id="SM00387">
    <property type="entry name" value="HATPase_c"/>
    <property type="match status" value="1"/>
</dbReference>
<dbReference type="InterPro" id="IPR036097">
    <property type="entry name" value="HisK_dim/P_sf"/>
</dbReference>
<feature type="region of interest" description="Disordered" evidence="9">
    <location>
        <begin position="273"/>
        <end position="292"/>
    </location>
</feature>
<evidence type="ECO:0000256" key="2">
    <source>
        <dbReference type="ARBA" id="ARBA00012438"/>
    </source>
</evidence>
<dbReference type="InterPro" id="IPR036890">
    <property type="entry name" value="HATPase_C_sf"/>
</dbReference>
<feature type="domain" description="Histidine kinase" evidence="10">
    <location>
        <begin position="560"/>
        <end position="763"/>
    </location>
</feature>
<comment type="caution">
    <text evidence="13">The sequence shown here is derived from an EMBL/GenBank/DDBJ whole genome shotgun (WGS) entry which is preliminary data.</text>
</comment>
<dbReference type="Proteomes" id="UP000036834">
    <property type="component" value="Unassembled WGS sequence"/>
</dbReference>
<feature type="domain" description="PAS" evidence="11">
    <location>
        <begin position="422"/>
        <end position="492"/>
    </location>
</feature>
<dbReference type="GO" id="GO:0006355">
    <property type="term" value="P:regulation of DNA-templated transcription"/>
    <property type="evidence" value="ECO:0007669"/>
    <property type="project" value="InterPro"/>
</dbReference>
<sequence>MALCKNDKRKWCVLQKWEQNHEAVEPDLPQPLDRQQMTLHYLPLVDLQSGKWIGAEVLLVRNFLETDAETLPADRIVTQNRGEDESLEKWMLHMACIQNRQWQEAGITPFVVSVDISAPLFLKEDFVQTVERILLESRLPARYLELTITEAVASKAEHSLDIFIQLKKLGVQICLKEFGKGLSCLQQWSRIPLSRVNIDRTFVQQFVIDQQYSTVVKMIIGIAKNLQVRVTAEGVETAEQLHRLQHFSCDSAQGKVLCGPVSAEQLQKEWMRAGKQGESESESTASIEPVRQRATPVQTQEELFETLRNQQGMTFSFRKQGNQFIHTLCQGELLYRIGLTPEQVVGKPLLDILPAAQAVRKERYYERAWAGEDNVNYEGYVNGVYYLAALRPIFQEGIVQEVIASCVDITELKKAEEEKRISEAKFRLIAENMSDVIVILDRQFLITYVSPSVNQVLEVTPEAILHQSILSFLSAEEGIKVEATLREIMLDKHPKLITFTWGQQEGRRTILEAKGTPVLHDCGEDGQIIFVIRNVTAQLQAEEFLRKMEKLSVVGQLAAGVAHEIRNPVTSIKGFVQLLRRDQGKKEYFDIMLQEFQQLESILREFVFLTQQHSNHYELTNVGEMIRSITSCIQAETDSHRLELSLQVAEEQLMWCDPGQIKQVISHLLTNAIESMPEGGIILILVRPEGEDKVMIRIVDYGCGMSEERLKRIGEPFYSTKEKGTGLGLMISYKIIENHDGYIHFCSEPNKGTTVEVYFPMKHPLPLSAQGGAPTT</sequence>
<dbReference type="Pfam" id="PF00989">
    <property type="entry name" value="PAS"/>
    <property type="match status" value="1"/>
</dbReference>
<dbReference type="CDD" id="cd00130">
    <property type="entry name" value="PAS"/>
    <property type="match status" value="1"/>
</dbReference>
<dbReference type="InterPro" id="IPR013767">
    <property type="entry name" value="PAS_fold"/>
</dbReference>
<dbReference type="Gene3D" id="3.30.565.10">
    <property type="entry name" value="Histidine kinase-like ATPase, C-terminal domain"/>
    <property type="match status" value="1"/>
</dbReference>
<dbReference type="SUPFAM" id="SSF55785">
    <property type="entry name" value="PYP-like sensor domain (PAS domain)"/>
    <property type="match status" value="2"/>
</dbReference>
<dbReference type="InterPro" id="IPR004358">
    <property type="entry name" value="Sig_transdc_His_kin-like_C"/>
</dbReference>
<evidence type="ECO:0000256" key="1">
    <source>
        <dbReference type="ARBA" id="ARBA00000085"/>
    </source>
</evidence>
<dbReference type="GO" id="GO:0005524">
    <property type="term" value="F:ATP binding"/>
    <property type="evidence" value="ECO:0007669"/>
    <property type="project" value="UniProtKB-KW"/>
</dbReference>
<dbReference type="OrthoDB" id="9759607at2"/>
<dbReference type="SMART" id="SM00052">
    <property type="entry name" value="EAL"/>
    <property type="match status" value="1"/>
</dbReference>
<dbReference type="PANTHER" id="PTHR44757:SF2">
    <property type="entry name" value="BIOFILM ARCHITECTURE MAINTENANCE PROTEIN MBAA"/>
    <property type="match status" value="1"/>
</dbReference>
<dbReference type="GO" id="GO:0000155">
    <property type="term" value="F:phosphorelay sensor kinase activity"/>
    <property type="evidence" value="ECO:0007669"/>
    <property type="project" value="InterPro"/>
</dbReference>
<keyword evidence="5" id="KW-0547">Nucleotide-binding</keyword>
<dbReference type="CDD" id="cd00082">
    <property type="entry name" value="HisKA"/>
    <property type="match status" value="1"/>
</dbReference>
<dbReference type="InterPro" id="IPR003661">
    <property type="entry name" value="HisK_dim/P_dom"/>
</dbReference>
<dbReference type="PROSITE" id="PS50112">
    <property type="entry name" value="PAS"/>
    <property type="match status" value="1"/>
</dbReference>
<dbReference type="PROSITE" id="PS50883">
    <property type="entry name" value="EAL"/>
    <property type="match status" value="1"/>
</dbReference>
<dbReference type="InterPro" id="IPR000014">
    <property type="entry name" value="PAS"/>
</dbReference>
<dbReference type="EC" id="2.7.13.3" evidence="2"/>
<dbReference type="CDD" id="cd01948">
    <property type="entry name" value="EAL"/>
    <property type="match status" value="1"/>
</dbReference>
<gene>
    <name evidence="13" type="ORF">ADS79_19015</name>
</gene>
<dbReference type="InterPro" id="IPR035965">
    <property type="entry name" value="PAS-like_dom_sf"/>
</dbReference>
<keyword evidence="7" id="KW-0067">ATP-binding</keyword>
<dbReference type="Gene3D" id="1.10.287.130">
    <property type="match status" value="1"/>
</dbReference>
<name>A0A0K9YRV9_9BACL</name>
<evidence type="ECO:0000259" key="12">
    <source>
        <dbReference type="PROSITE" id="PS50883"/>
    </source>
</evidence>
<dbReference type="Pfam" id="PF08448">
    <property type="entry name" value="PAS_4"/>
    <property type="match status" value="1"/>
</dbReference>
<evidence type="ECO:0000259" key="11">
    <source>
        <dbReference type="PROSITE" id="PS50112"/>
    </source>
</evidence>
<reference evidence="14" key="1">
    <citation type="submission" date="2015-07" db="EMBL/GenBank/DDBJ databases">
        <title>Genome sequencing project for genomic taxonomy and phylogenomics of Bacillus-like bacteria.</title>
        <authorList>
            <person name="Liu B."/>
            <person name="Wang J."/>
            <person name="Zhu Y."/>
            <person name="Liu G."/>
            <person name="Chen Q."/>
            <person name="Chen Z."/>
            <person name="Lan J."/>
            <person name="Che J."/>
            <person name="Ge C."/>
            <person name="Shi H."/>
            <person name="Pan Z."/>
            <person name="Liu X."/>
        </authorList>
    </citation>
    <scope>NUCLEOTIDE SEQUENCE [LARGE SCALE GENOMIC DNA]</scope>
    <source>
        <strain evidence="14">DSM 9887</strain>
    </source>
</reference>
<dbReference type="PROSITE" id="PS50109">
    <property type="entry name" value="HIS_KIN"/>
    <property type="match status" value="1"/>
</dbReference>
<evidence type="ECO:0000259" key="10">
    <source>
        <dbReference type="PROSITE" id="PS50109"/>
    </source>
</evidence>
<dbReference type="AlphaFoldDB" id="A0A0K9YRV9"/>